<reference evidence="1" key="1">
    <citation type="submission" date="2022-11" db="UniProtKB">
        <authorList>
            <consortium name="EnsemblMetazoa"/>
        </authorList>
    </citation>
    <scope>IDENTIFICATION</scope>
</reference>
<dbReference type="OrthoDB" id="5990118at2759"/>
<dbReference type="Proteomes" id="UP000887567">
    <property type="component" value="Unplaced"/>
</dbReference>
<dbReference type="EnsemblMetazoa" id="XM_028662334.1">
    <property type="protein sequence ID" value="XP_028518135.1"/>
    <property type="gene ID" value="LOC114576166"/>
</dbReference>
<proteinExistence type="predicted"/>
<organism evidence="1 2">
    <name type="scientific">Exaiptasia diaphana</name>
    <name type="common">Tropical sea anemone</name>
    <name type="synonym">Aiptasia pulchella</name>
    <dbReference type="NCBI Taxonomy" id="2652724"/>
    <lineage>
        <taxon>Eukaryota</taxon>
        <taxon>Metazoa</taxon>
        <taxon>Cnidaria</taxon>
        <taxon>Anthozoa</taxon>
        <taxon>Hexacorallia</taxon>
        <taxon>Actiniaria</taxon>
        <taxon>Aiptasiidae</taxon>
        <taxon>Exaiptasia</taxon>
    </lineage>
</organism>
<dbReference type="KEGG" id="epa:114576166"/>
<accession>A0A913YRL0</accession>
<name>A0A913YRL0_EXADI</name>
<dbReference type="AlphaFoldDB" id="A0A913YRL0"/>
<protein>
    <submittedName>
        <fullName evidence="1">Uncharacterized protein</fullName>
    </submittedName>
</protein>
<keyword evidence="2" id="KW-1185">Reference proteome</keyword>
<sequence length="114" mass="12854">MMDSSNSENVSCEDSSQMPKTIAKATLTNNKELTLDDCETVMMVYSNATSMQEVKMEKHLKPLAKEFKLMKPLRGKDKSTFIKAISQYLLDEGLVEVKSKSVLSRDDVKVCKKL</sequence>
<dbReference type="RefSeq" id="XP_028518135.1">
    <property type="nucleotide sequence ID" value="XM_028662334.1"/>
</dbReference>
<evidence type="ECO:0000313" key="2">
    <source>
        <dbReference type="Proteomes" id="UP000887567"/>
    </source>
</evidence>
<dbReference type="GeneID" id="114576166"/>
<evidence type="ECO:0000313" key="1">
    <source>
        <dbReference type="EnsemblMetazoa" id="XP_028518135.1"/>
    </source>
</evidence>